<comment type="cofactor">
    <cofactor evidence="1">
        <name>Mg(2+)</name>
        <dbReference type="ChEBI" id="CHEBI:18420"/>
    </cofactor>
</comment>
<name>A0ABU8DV26_9ACTN</name>
<sequence>MDARVQAWARGQVAHNLFISAITVLGVEIGVERVARRDPDRGAVLRRWLEDGLLPAFGGRVLPVDVPVVRRAASMRVPDPRPERDALIAATAAVADFVVVTRNTADFAPLGVPLLDPWAAGS</sequence>
<dbReference type="PANTHER" id="PTHR33653">
    <property type="entry name" value="RIBONUCLEASE VAPC2"/>
    <property type="match status" value="1"/>
</dbReference>
<reference evidence="9 10" key="1">
    <citation type="submission" date="2024-03" db="EMBL/GenBank/DDBJ databases">
        <title>Draft genome sequence of Klenkia sp. LSe6-5.</title>
        <authorList>
            <person name="Duangmal K."/>
            <person name="Chantavorakit T."/>
        </authorList>
    </citation>
    <scope>NUCLEOTIDE SEQUENCE [LARGE SCALE GENOMIC DNA]</scope>
    <source>
        <strain evidence="9 10">LSe6-5</strain>
    </source>
</reference>
<keyword evidence="10" id="KW-1185">Reference proteome</keyword>
<feature type="domain" description="PIN" evidence="8">
    <location>
        <begin position="9"/>
        <end position="105"/>
    </location>
</feature>
<accession>A0ABU8DV26</accession>
<dbReference type="Gene3D" id="3.40.50.1010">
    <property type="entry name" value="5'-nuclease"/>
    <property type="match status" value="1"/>
</dbReference>
<dbReference type="SUPFAM" id="SSF88723">
    <property type="entry name" value="PIN domain-like"/>
    <property type="match status" value="1"/>
</dbReference>
<dbReference type="Proteomes" id="UP001361570">
    <property type="component" value="Unassembled WGS sequence"/>
</dbReference>
<dbReference type="PANTHER" id="PTHR33653:SF1">
    <property type="entry name" value="RIBONUCLEASE VAPC2"/>
    <property type="match status" value="1"/>
</dbReference>
<comment type="caution">
    <text evidence="9">The sequence shown here is derived from an EMBL/GenBank/DDBJ whole genome shotgun (WGS) entry which is preliminary data.</text>
</comment>
<organism evidence="9 10">
    <name type="scientific">Klenkia sesuvii</name>
    <dbReference type="NCBI Taxonomy" id="3103137"/>
    <lineage>
        <taxon>Bacteria</taxon>
        <taxon>Bacillati</taxon>
        <taxon>Actinomycetota</taxon>
        <taxon>Actinomycetes</taxon>
        <taxon>Geodermatophilales</taxon>
        <taxon>Geodermatophilaceae</taxon>
        <taxon>Klenkia</taxon>
    </lineage>
</organism>
<keyword evidence="2" id="KW-1277">Toxin-antitoxin system</keyword>
<evidence type="ECO:0000259" key="8">
    <source>
        <dbReference type="Pfam" id="PF01850"/>
    </source>
</evidence>
<evidence type="ECO:0000256" key="4">
    <source>
        <dbReference type="ARBA" id="ARBA00022723"/>
    </source>
</evidence>
<keyword evidence="6" id="KW-0460">Magnesium</keyword>
<dbReference type="InterPro" id="IPR029060">
    <property type="entry name" value="PIN-like_dom_sf"/>
</dbReference>
<proteinExistence type="inferred from homology"/>
<evidence type="ECO:0000313" key="10">
    <source>
        <dbReference type="Proteomes" id="UP001361570"/>
    </source>
</evidence>
<evidence type="ECO:0000256" key="1">
    <source>
        <dbReference type="ARBA" id="ARBA00001946"/>
    </source>
</evidence>
<keyword evidence="4" id="KW-0479">Metal-binding</keyword>
<evidence type="ECO:0000256" key="7">
    <source>
        <dbReference type="ARBA" id="ARBA00038093"/>
    </source>
</evidence>
<evidence type="ECO:0000256" key="2">
    <source>
        <dbReference type="ARBA" id="ARBA00022649"/>
    </source>
</evidence>
<evidence type="ECO:0000313" key="9">
    <source>
        <dbReference type="EMBL" id="MEI4271713.1"/>
    </source>
</evidence>
<evidence type="ECO:0000256" key="3">
    <source>
        <dbReference type="ARBA" id="ARBA00022722"/>
    </source>
</evidence>
<protein>
    <submittedName>
        <fullName evidence="9">PIN domain-containing protein</fullName>
    </submittedName>
</protein>
<keyword evidence="3" id="KW-0540">Nuclease</keyword>
<evidence type="ECO:0000256" key="6">
    <source>
        <dbReference type="ARBA" id="ARBA00022842"/>
    </source>
</evidence>
<dbReference type="InterPro" id="IPR002716">
    <property type="entry name" value="PIN_dom"/>
</dbReference>
<keyword evidence="5" id="KW-0378">Hydrolase</keyword>
<gene>
    <name evidence="9" type="ORF">TEK04_08255</name>
</gene>
<comment type="similarity">
    <text evidence="7">Belongs to the PINc/VapC protein family.</text>
</comment>
<dbReference type="RefSeq" id="WP_336403847.1">
    <property type="nucleotide sequence ID" value="NZ_JBAPLU010000006.1"/>
</dbReference>
<dbReference type="EMBL" id="JBAPLU010000006">
    <property type="protein sequence ID" value="MEI4271713.1"/>
    <property type="molecule type" value="Genomic_DNA"/>
</dbReference>
<evidence type="ECO:0000256" key="5">
    <source>
        <dbReference type="ARBA" id="ARBA00022801"/>
    </source>
</evidence>
<dbReference type="InterPro" id="IPR050556">
    <property type="entry name" value="Type_II_TA_system_RNase"/>
</dbReference>
<dbReference type="Pfam" id="PF01850">
    <property type="entry name" value="PIN"/>
    <property type="match status" value="1"/>
</dbReference>